<gene>
    <name evidence="2" type="ORF">SAMN05421743_104189</name>
</gene>
<protein>
    <submittedName>
        <fullName evidence="2">Anti-repressor SinI</fullName>
    </submittedName>
</protein>
<sequence>MKKNQLNDRLDVEWMLLMEQARALGLTKAEVELFLKVTCKKSQDKPISMIFLK</sequence>
<keyword evidence="3" id="KW-1185">Reference proteome</keyword>
<reference evidence="2 3" key="1">
    <citation type="submission" date="2016-10" db="EMBL/GenBank/DDBJ databases">
        <authorList>
            <person name="de Groot N.N."/>
        </authorList>
    </citation>
    <scope>NUCLEOTIDE SEQUENCE [LARGE SCALE GENOMIC DNA]</scope>
    <source>
        <strain evidence="2 3">CCM7597</strain>
    </source>
</reference>
<evidence type="ECO:0000313" key="3">
    <source>
        <dbReference type="Proteomes" id="UP000198584"/>
    </source>
</evidence>
<evidence type="ECO:0000313" key="2">
    <source>
        <dbReference type="EMBL" id="SEA38803.1"/>
    </source>
</evidence>
<feature type="domain" description="Sin" evidence="1">
    <location>
        <begin position="1"/>
        <end position="39"/>
    </location>
</feature>
<dbReference type="PROSITE" id="PS51500">
    <property type="entry name" value="SIN"/>
    <property type="match status" value="1"/>
</dbReference>
<dbReference type="OrthoDB" id="2973152at2"/>
<dbReference type="Proteomes" id="UP000198584">
    <property type="component" value="Unassembled WGS sequence"/>
</dbReference>
<dbReference type="InterPro" id="IPR010981">
    <property type="entry name" value="SinR/SinI_dimer_dom"/>
</dbReference>
<proteinExistence type="predicted"/>
<dbReference type="STRING" id="571932.SAMN05421743_104189"/>
<dbReference type="EMBL" id="FNQR01000004">
    <property type="protein sequence ID" value="SEA38803.1"/>
    <property type="molecule type" value="Genomic_DNA"/>
</dbReference>
<evidence type="ECO:0000259" key="1">
    <source>
        <dbReference type="PROSITE" id="PS51500"/>
    </source>
</evidence>
<dbReference type="GO" id="GO:0006355">
    <property type="term" value="P:regulation of DNA-templated transcription"/>
    <property type="evidence" value="ECO:0007669"/>
    <property type="project" value="InterPro"/>
</dbReference>
<dbReference type="Pfam" id="PF08671">
    <property type="entry name" value="SinI"/>
    <property type="match status" value="1"/>
</dbReference>
<name>A0A1H4ASC1_9BACI</name>
<organism evidence="2 3">
    <name type="scientific">Thalassobacillus cyri</name>
    <dbReference type="NCBI Taxonomy" id="571932"/>
    <lineage>
        <taxon>Bacteria</taxon>
        <taxon>Bacillati</taxon>
        <taxon>Bacillota</taxon>
        <taxon>Bacilli</taxon>
        <taxon>Bacillales</taxon>
        <taxon>Bacillaceae</taxon>
        <taxon>Thalassobacillus</taxon>
    </lineage>
</organism>
<dbReference type="AlphaFoldDB" id="A0A1H4ASC1"/>
<accession>A0A1H4ASC1</accession>
<dbReference type="GO" id="GO:0046983">
    <property type="term" value="F:protein dimerization activity"/>
    <property type="evidence" value="ECO:0007669"/>
    <property type="project" value="InterPro"/>
</dbReference>
<dbReference type="RefSeq" id="WP_143030692.1">
    <property type="nucleotide sequence ID" value="NZ_FNQR01000004.1"/>
</dbReference>